<sequence>MTHDALPELPAPLAIDYDTVHVVEPAHQAALVDELQHRGTRIVAIEGDLVMAAGRAGVAAWAANSWLAPAEYGLASINEAARTLKAIQRNWHGHHLAHFRRAELIAAKLPTIRFRPLAFPAPPPTAPLGAWSLVARDRMIVSPVCSRPFADGQPLFVEDRHGPPNRAYLKLWEALILARRWPGVGQRCLDLGASPGGWTWVLAELGADVLAVDRAALAPAIAGRANVVTQAGDAFAIDIESTGPVEWVCSDLIAYPERLLALAHYWCRAAPLANVILTVKCQGTVDAGLIAAFYEIPGARLAHLSANKHELTFFRLADGGPAEAARWPAEA</sequence>
<gene>
    <name evidence="2" type="ORF">SAJA_12940</name>
</gene>
<dbReference type="Proteomes" id="UP000285310">
    <property type="component" value="Unassembled WGS sequence"/>
</dbReference>
<dbReference type="PANTHER" id="PTHR37524:SF2">
    <property type="entry name" value="RIBOSOMAL RNA METHYLTRANSFERASE FTSJ DOMAIN-CONTAINING PROTEIN"/>
    <property type="match status" value="1"/>
</dbReference>
<protein>
    <submittedName>
        <fullName evidence="2">Methyltransferase</fullName>
    </submittedName>
</protein>
<name>A0A423PIW4_9GAMM</name>
<proteinExistence type="predicted"/>
<organism evidence="2 3">
    <name type="scientific">Salinisphaera japonica YTM-1</name>
    <dbReference type="NCBI Taxonomy" id="1209778"/>
    <lineage>
        <taxon>Bacteria</taxon>
        <taxon>Pseudomonadati</taxon>
        <taxon>Pseudomonadota</taxon>
        <taxon>Gammaproteobacteria</taxon>
        <taxon>Salinisphaerales</taxon>
        <taxon>Salinisphaeraceae</taxon>
        <taxon>Salinisphaera</taxon>
    </lineage>
</organism>
<dbReference type="InterPro" id="IPR029063">
    <property type="entry name" value="SAM-dependent_MTases_sf"/>
</dbReference>
<keyword evidence="2" id="KW-0808">Transferase</keyword>
<dbReference type="OrthoDB" id="154490at2"/>
<dbReference type="InterPro" id="IPR002877">
    <property type="entry name" value="RNA_MeTrfase_FtsJ_dom"/>
</dbReference>
<dbReference type="GO" id="GO:0032259">
    <property type="term" value="P:methylation"/>
    <property type="evidence" value="ECO:0007669"/>
    <property type="project" value="UniProtKB-KW"/>
</dbReference>
<reference evidence="2 3" key="1">
    <citation type="submission" date="2013-10" db="EMBL/GenBank/DDBJ databases">
        <title>Salinisphaera japonica YTM-1 Genome Sequencing.</title>
        <authorList>
            <person name="Lai Q."/>
            <person name="Li C."/>
            <person name="Shao Z."/>
        </authorList>
    </citation>
    <scope>NUCLEOTIDE SEQUENCE [LARGE SCALE GENOMIC DNA]</scope>
    <source>
        <strain evidence="2 3">YTM-1</strain>
    </source>
</reference>
<feature type="domain" description="Ribosomal RNA methyltransferase FtsJ" evidence="1">
    <location>
        <begin position="165"/>
        <end position="252"/>
    </location>
</feature>
<evidence type="ECO:0000313" key="3">
    <source>
        <dbReference type="Proteomes" id="UP000285310"/>
    </source>
</evidence>
<accession>A0A423PIW4</accession>
<comment type="caution">
    <text evidence="2">The sequence shown here is derived from an EMBL/GenBank/DDBJ whole genome shotgun (WGS) entry which is preliminary data.</text>
</comment>
<dbReference type="EMBL" id="AYKG01000046">
    <property type="protein sequence ID" value="ROO25523.1"/>
    <property type="molecule type" value="Genomic_DNA"/>
</dbReference>
<evidence type="ECO:0000259" key="1">
    <source>
        <dbReference type="Pfam" id="PF01728"/>
    </source>
</evidence>
<dbReference type="Gene3D" id="3.40.50.150">
    <property type="entry name" value="Vaccinia Virus protein VP39"/>
    <property type="match status" value="1"/>
</dbReference>
<dbReference type="PANTHER" id="PTHR37524">
    <property type="entry name" value="RIBOSOMAL RNA LARGE SUBUNIT METHYLTRANSFERASE M"/>
    <property type="match status" value="1"/>
</dbReference>
<dbReference type="SUPFAM" id="SSF53335">
    <property type="entry name" value="S-adenosyl-L-methionine-dependent methyltransferases"/>
    <property type="match status" value="1"/>
</dbReference>
<dbReference type="RefSeq" id="WP_123659051.1">
    <property type="nucleotide sequence ID" value="NZ_AYKG01000046.1"/>
</dbReference>
<dbReference type="Pfam" id="PF01728">
    <property type="entry name" value="FtsJ"/>
    <property type="match status" value="1"/>
</dbReference>
<dbReference type="AlphaFoldDB" id="A0A423PIW4"/>
<keyword evidence="3" id="KW-1185">Reference proteome</keyword>
<keyword evidence="2" id="KW-0489">Methyltransferase</keyword>
<dbReference type="InParanoid" id="A0A423PIW4"/>
<dbReference type="GO" id="GO:0008168">
    <property type="term" value="F:methyltransferase activity"/>
    <property type="evidence" value="ECO:0007669"/>
    <property type="project" value="UniProtKB-KW"/>
</dbReference>
<evidence type="ECO:0000313" key="2">
    <source>
        <dbReference type="EMBL" id="ROO25523.1"/>
    </source>
</evidence>